<protein>
    <submittedName>
        <fullName evidence="2">Uncharacterized protein</fullName>
    </submittedName>
</protein>
<proteinExistence type="predicted"/>
<reference evidence="2" key="1">
    <citation type="journal article" date="2017" name="Nature">
        <title>The sunflower genome provides insights into oil metabolism, flowering and Asterid evolution.</title>
        <authorList>
            <person name="Badouin H."/>
            <person name="Gouzy J."/>
            <person name="Grassa C.J."/>
            <person name="Murat F."/>
            <person name="Staton S.E."/>
            <person name="Cottret L."/>
            <person name="Lelandais-Briere C."/>
            <person name="Owens G.L."/>
            <person name="Carrere S."/>
            <person name="Mayjonade B."/>
            <person name="Legrand L."/>
            <person name="Gill N."/>
            <person name="Kane N.C."/>
            <person name="Bowers J.E."/>
            <person name="Hubner S."/>
            <person name="Bellec A."/>
            <person name="Berard A."/>
            <person name="Berges H."/>
            <person name="Blanchet N."/>
            <person name="Boniface M.C."/>
            <person name="Brunel D."/>
            <person name="Catrice O."/>
            <person name="Chaidir N."/>
            <person name="Claudel C."/>
            <person name="Donnadieu C."/>
            <person name="Faraut T."/>
            <person name="Fievet G."/>
            <person name="Helmstetter N."/>
            <person name="King M."/>
            <person name="Knapp S.J."/>
            <person name="Lai Z."/>
            <person name="Le Paslier M.C."/>
            <person name="Lippi Y."/>
            <person name="Lorenzon L."/>
            <person name="Mandel J.R."/>
            <person name="Marage G."/>
            <person name="Marchand G."/>
            <person name="Marquand E."/>
            <person name="Bret-Mestries E."/>
            <person name="Morien E."/>
            <person name="Nambeesan S."/>
            <person name="Nguyen T."/>
            <person name="Pegot-Espagnet P."/>
            <person name="Pouilly N."/>
            <person name="Raftis F."/>
            <person name="Sallet E."/>
            <person name="Schiex T."/>
            <person name="Thomas J."/>
            <person name="Vandecasteele C."/>
            <person name="Vares D."/>
            <person name="Vear F."/>
            <person name="Vautrin S."/>
            <person name="Crespi M."/>
            <person name="Mangin B."/>
            <person name="Burke J.M."/>
            <person name="Salse J."/>
            <person name="Munos S."/>
            <person name="Vincourt P."/>
            <person name="Rieseberg L.H."/>
            <person name="Langlade N.B."/>
        </authorList>
    </citation>
    <scope>NUCLEOTIDE SEQUENCE</scope>
    <source>
        <tissue evidence="2">Leaves</tissue>
    </source>
</reference>
<feature type="compositionally biased region" description="Basic and acidic residues" evidence="1">
    <location>
        <begin position="43"/>
        <end position="56"/>
    </location>
</feature>
<dbReference type="EMBL" id="MNCJ02000321">
    <property type="protein sequence ID" value="KAF5803676.1"/>
    <property type="molecule type" value="Genomic_DNA"/>
</dbReference>
<evidence type="ECO:0000313" key="2">
    <source>
        <dbReference type="EMBL" id="KAF5803676.1"/>
    </source>
</evidence>
<feature type="region of interest" description="Disordered" evidence="1">
    <location>
        <begin position="1"/>
        <end position="146"/>
    </location>
</feature>
<dbReference type="Gramene" id="mRNA:HanXRQr2_Chr06g0274241">
    <property type="protein sequence ID" value="CDS:HanXRQr2_Chr06g0274241.1"/>
    <property type="gene ID" value="HanXRQr2_Chr06g0274241"/>
</dbReference>
<feature type="compositionally biased region" description="Basic residues" evidence="1">
    <location>
        <begin position="116"/>
        <end position="140"/>
    </location>
</feature>
<comment type="caution">
    <text evidence="2">The sequence shown here is derived from an EMBL/GenBank/DDBJ whole genome shotgun (WGS) entry which is preliminary data.</text>
</comment>
<sequence length="146" mass="16409">MLVGEPEEVETEANVQGNQDRLSPESEQLLKSLNENFEAEEAAGEKIGDDKEKSSSDPEESDIDAEADRWIKENYDPRDRLIKKKRKRSADDDDDEAYIPSPEHVQDVQTPPSSGGRKKSNARKRVVSPAVRKLKIKLKPKPASEP</sequence>
<feature type="compositionally biased region" description="Acidic residues" evidence="1">
    <location>
        <begin position="1"/>
        <end position="11"/>
    </location>
</feature>
<dbReference type="AlphaFoldDB" id="A0A9K3NKI6"/>
<name>A0A9K3NKI6_HELAN</name>
<evidence type="ECO:0000313" key="3">
    <source>
        <dbReference type="Proteomes" id="UP000215914"/>
    </source>
</evidence>
<accession>A0A9K3NKI6</accession>
<feature type="compositionally biased region" description="Polar residues" evidence="1">
    <location>
        <begin position="13"/>
        <end position="35"/>
    </location>
</feature>
<feature type="compositionally biased region" description="Basic and acidic residues" evidence="1">
    <location>
        <begin position="66"/>
        <end position="80"/>
    </location>
</feature>
<dbReference type="Proteomes" id="UP000215914">
    <property type="component" value="Unassembled WGS sequence"/>
</dbReference>
<gene>
    <name evidence="2" type="ORF">HanXRQr2_Chr06g0274241</name>
</gene>
<organism evidence="2 3">
    <name type="scientific">Helianthus annuus</name>
    <name type="common">Common sunflower</name>
    <dbReference type="NCBI Taxonomy" id="4232"/>
    <lineage>
        <taxon>Eukaryota</taxon>
        <taxon>Viridiplantae</taxon>
        <taxon>Streptophyta</taxon>
        <taxon>Embryophyta</taxon>
        <taxon>Tracheophyta</taxon>
        <taxon>Spermatophyta</taxon>
        <taxon>Magnoliopsida</taxon>
        <taxon>eudicotyledons</taxon>
        <taxon>Gunneridae</taxon>
        <taxon>Pentapetalae</taxon>
        <taxon>asterids</taxon>
        <taxon>campanulids</taxon>
        <taxon>Asterales</taxon>
        <taxon>Asteraceae</taxon>
        <taxon>Asteroideae</taxon>
        <taxon>Heliantheae alliance</taxon>
        <taxon>Heliantheae</taxon>
        <taxon>Helianthus</taxon>
    </lineage>
</organism>
<keyword evidence="3" id="KW-1185">Reference proteome</keyword>
<reference evidence="2" key="2">
    <citation type="submission" date="2020-06" db="EMBL/GenBank/DDBJ databases">
        <title>Helianthus annuus Genome sequencing and assembly Release 2.</title>
        <authorList>
            <person name="Gouzy J."/>
            <person name="Langlade N."/>
            <person name="Munos S."/>
        </authorList>
    </citation>
    <scope>NUCLEOTIDE SEQUENCE</scope>
    <source>
        <tissue evidence="2">Leaves</tissue>
    </source>
</reference>
<evidence type="ECO:0000256" key="1">
    <source>
        <dbReference type="SAM" id="MobiDB-lite"/>
    </source>
</evidence>